<evidence type="ECO:0008006" key="4">
    <source>
        <dbReference type="Google" id="ProtNLM"/>
    </source>
</evidence>
<dbReference type="KEGG" id="ehx:EMIHUDRAFT_248904"/>
<name>A0A0D3ICB7_EMIH1</name>
<keyword evidence="1" id="KW-0472">Membrane</keyword>
<dbReference type="AlphaFoldDB" id="A0A0D3ICB7"/>
<dbReference type="InterPro" id="IPR050792">
    <property type="entry name" value="ADP-ribosylglycohydrolase"/>
</dbReference>
<dbReference type="eggNOG" id="ENOG502RNN1">
    <property type="taxonomic scope" value="Eukaryota"/>
</dbReference>
<sequence length="338" mass="35661">MTKAEMRADSLTLADRVAGALWGMFIADALAMPVHWFYGGVAQIRQVFGQPIAGYIAPLSQKGSFPESIMALSSTGGAGRGGSDSDIVGTVINHGKKGFWARGGGYHYHCSLERGETTLEGEMARLAMRSLTSGGEGGFDLDRMQREYVDFMTTPGSHRDAYASSYHRMFFQNRAAGRPLRECPSNDGHNVDAIDGLVIPAVVLLGGAARPEGEALHEAQQSVRVTRSSPRVEGYVAELSAADPRRPDPVVACYIDDNFASLLGLAAKYTSFSEALLANANAGGENVHRGLVLGALMGAQVGASGIPAELKAGLYHHDAIAAEIDAFIAARVSGGSCT</sequence>
<dbReference type="InterPro" id="IPR005502">
    <property type="entry name" value="Ribosyl_crysJ1"/>
</dbReference>
<dbReference type="EnsemblProtists" id="EOD08902">
    <property type="protein sequence ID" value="EOD08902"/>
    <property type="gene ID" value="EMIHUDRAFT_248904"/>
</dbReference>
<dbReference type="InterPro" id="IPR036705">
    <property type="entry name" value="Ribosyl_crysJ1_sf"/>
</dbReference>
<reference evidence="3" key="1">
    <citation type="journal article" date="2013" name="Nature">
        <title>Pan genome of the phytoplankton Emiliania underpins its global distribution.</title>
        <authorList>
            <person name="Read B.A."/>
            <person name="Kegel J."/>
            <person name="Klute M.J."/>
            <person name="Kuo A."/>
            <person name="Lefebvre S.C."/>
            <person name="Maumus F."/>
            <person name="Mayer C."/>
            <person name="Miller J."/>
            <person name="Monier A."/>
            <person name="Salamov A."/>
            <person name="Young J."/>
            <person name="Aguilar M."/>
            <person name="Claverie J.M."/>
            <person name="Frickenhaus S."/>
            <person name="Gonzalez K."/>
            <person name="Herman E.K."/>
            <person name="Lin Y.C."/>
            <person name="Napier J."/>
            <person name="Ogata H."/>
            <person name="Sarno A.F."/>
            <person name="Shmutz J."/>
            <person name="Schroeder D."/>
            <person name="de Vargas C."/>
            <person name="Verret F."/>
            <person name="von Dassow P."/>
            <person name="Valentin K."/>
            <person name="Van de Peer Y."/>
            <person name="Wheeler G."/>
            <person name="Dacks J.B."/>
            <person name="Delwiche C.F."/>
            <person name="Dyhrman S.T."/>
            <person name="Glockner G."/>
            <person name="John U."/>
            <person name="Richards T."/>
            <person name="Worden A.Z."/>
            <person name="Zhang X."/>
            <person name="Grigoriev I.V."/>
            <person name="Allen A.E."/>
            <person name="Bidle K."/>
            <person name="Borodovsky M."/>
            <person name="Bowler C."/>
            <person name="Brownlee C."/>
            <person name="Cock J.M."/>
            <person name="Elias M."/>
            <person name="Gladyshev V.N."/>
            <person name="Groth M."/>
            <person name="Guda C."/>
            <person name="Hadaegh A."/>
            <person name="Iglesias-Rodriguez M.D."/>
            <person name="Jenkins J."/>
            <person name="Jones B.M."/>
            <person name="Lawson T."/>
            <person name="Leese F."/>
            <person name="Lindquist E."/>
            <person name="Lobanov A."/>
            <person name="Lomsadze A."/>
            <person name="Malik S.B."/>
            <person name="Marsh M.E."/>
            <person name="Mackinder L."/>
            <person name="Mock T."/>
            <person name="Mueller-Roeber B."/>
            <person name="Pagarete A."/>
            <person name="Parker M."/>
            <person name="Probert I."/>
            <person name="Quesneville H."/>
            <person name="Raines C."/>
            <person name="Rensing S.A."/>
            <person name="Riano-Pachon D.M."/>
            <person name="Richier S."/>
            <person name="Rokitta S."/>
            <person name="Shiraiwa Y."/>
            <person name="Soanes D.M."/>
            <person name="van der Giezen M."/>
            <person name="Wahlund T.M."/>
            <person name="Williams B."/>
            <person name="Wilson W."/>
            <person name="Wolfe G."/>
            <person name="Wurch L.L."/>
        </authorList>
    </citation>
    <scope>NUCLEOTIDE SEQUENCE</scope>
</reference>
<proteinExistence type="predicted"/>
<dbReference type="SUPFAM" id="SSF101478">
    <property type="entry name" value="ADP-ribosylglycohydrolase"/>
    <property type="match status" value="1"/>
</dbReference>
<organism evidence="2 3">
    <name type="scientific">Emiliania huxleyi (strain CCMP1516)</name>
    <dbReference type="NCBI Taxonomy" id="280463"/>
    <lineage>
        <taxon>Eukaryota</taxon>
        <taxon>Haptista</taxon>
        <taxon>Haptophyta</taxon>
        <taxon>Prymnesiophyceae</taxon>
        <taxon>Isochrysidales</taxon>
        <taxon>Noelaerhabdaceae</taxon>
        <taxon>Emiliania</taxon>
    </lineage>
</organism>
<keyword evidence="1" id="KW-1133">Transmembrane helix</keyword>
<dbReference type="Pfam" id="PF03747">
    <property type="entry name" value="ADP_ribosyl_GH"/>
    <property type="match status" value="2"/>
</dbReference>
<reference evidence="2" key="2">
    <citation type="submission" date="2024-10" db="UniProtKB">
        <authorList>
            <consortium name="EnsemblProtists"/>
        </authorList>
    </citation>
    <scope>IDENTIFICATION</scope>
</reference>
<accession>A0A0D3ICB7</accession>
<keyword evidence="3" id="KW-1185">Reference proteome</keyword>
<dbReference type="GeneID" id="17255054"/>
<keyword evidence="1" id="KW-0812">Transmembrane</keyword>
<evidence type="ECO:0000256" key="1">
    <source>
        <dbReference type="SAM" id="Phobius"/>
    </source>
</evidence>
<protein>
    <recommendedName>
        <fullName evidence="4">ADP-ribosylglycohydrolase</fullName>
    </recommendedName>
</protein>
<dbReference type="PANTHER" id="PTHR16222">
    <property type="entry name" value="ADP-RIBOSYLGLYCOHYDROLASE"/>
    <property type="match status" value="1"/>
</dbReference>
<dbReference type="HOGENOM" id="CLU_046767_0_0_1"/>
<dbReference type="RefSeq" id="XP_005761331.1">
    <property type="nucleotide sequence ID" value="XM_005761274.1"/>
</dbReference>
<dbReference type="Gene3D" id="1.10.4080.10">
    <property type="entry name" value="ADP-ribosylation/Crystallin J1"/>
    <property type="match status" value="2"/>
</dbReference>
<dbReference type="PANTHER" id="PTHR16222:SF34">
    <property type="entry name" value="ADP-RIBOSYLGLYCOHYDROLASE"/>
    <property type="match status" value="1"/>
</dbReference>
<dbReference type="STRING" id="2903.R1BHQ2"/>
<dbReference type="PaxDb" id="2903-EOD08902"/>
<feature type="transmembrane region" description="Helical" evidence="1">
    <location>
        <begin position="20"/>
        <end position="38"/>
    </location>
</feature>
<evidence type="ECO:0000313" key="2">
    <source>
        <dbReference type="EnsemblProtists" id="EOD08902"/>
    </source>
</evidence>
<evidence type="ECO:0000313" key="3">
    <source>
        <dbReference type="Proteomes" id="UP000013827"/>
    </source>
</evidence>
<dbReference type="Proteomes" id="UP000013827">
    <property type="component" value="Unassembled WGS sequence"/>
</dbReference>